<dbReference type="eggNOG" id="COG2267">
    <property type="taxonomic scope" value="Bacteria"/>
</dbReference>
<name>W1RVF1_9GAMM</name>
<feature type="domain" description="AB hydrolase-1" evidence="1">
    <location>
        <begin position="33"/>
        <end position="278"/>
    </location>
</feature>
<dbReference type="OrthoDB" id="5729753at2"/>
<proteinExistence type="predicted"/>
<dbReference type="PATRIC" id="fig|1208321.3.peg.1329"/>
<dbReference type="STRING" id="1208321.D104_06720"/>
<organism evidence="2 3">
    <name type="scientific">Marinomonas profundimaris</name>
    <dbReference type="NCBI Taxonomy" id="1208321"/>
    <lineage>
        <taxon>Bacteria</taxon>
        <taxon>Pseudomonadati</taxon>
        <taxon>Pseudomonadota</taxon>
        <taxon>Gammaproteobacteria</taxon>
        <taxon>Oceanospirillales</taxon>
        <taxon>Oceanospirillaceae</taxon>
        <taxon>Marinomonas</taxon>
    </lineage>
</organism>
<evidence type="ECO:0000313" key="2">
    <source>
        <dbReference type="EMBL" id="ETI60982.1"/>
    </source>
</evidence>
<dbReference type="EMBL" id="AYOZ01000010">
    <property type="protein sequence ID" value="ETI60982.1"/>
    <property type="molecule type" value="Genomic_DNA"/>
</dbReference>
<dbReference type="SUPFAM" id="SSF53474">
    <property type="entry name" value="alpha/beta-Hydrolases"/>
    <property type="match status" value="1"/>
</dbReference>
<dbReference type="Proteomes" id="UP000018857">
    <property type="component" value="Unassembled WGS sequence"/>
</dbReference>
<comment type="caution">
    <text evidence="2">The sequence shown here is derived from an EMBL/GenBank/DDBJ whole genome shotgun (WGS) entry which is preliminary data.</text>
</comment>
<gene>
    <name evidence="2" type="ORF">D104_06720</name>
</gene>
<dbReference type="Pfam" id="PF00561">
    <property type="entry name" value="Abhydrolase_1"/>
    <property type="match status" value="1"/>
</dbReference>
<dbReference type="RefSeq" id="WP_024023495.1">
    <property type="nucleotide sequence ID" value="NZ_AYOZ01000010.1"/>
</dbReference>
<protein>
    <submittedName>
        <fullName evidence="2">Alpha/beta hydrolase</fullName>
    </submittedName>
</protein>
<dbReference type="AlphaFoldDB" id="W1RVF1"/>
<dbReference type="InterPro" id="IPR029058">
    <property type="entry name" value="AB_hydrolase_fold"/>
</dbReference>
<dbReference type="PANTHER" id="PTHR42886">
    <property type="entry name" value="RE40534P-RELATED"/>
    <property type="match status" value="1"/>
</dbReference>
<accession>W1RVF1</accession>
<evidence type="ECO:0000313" key="3">
    <source>
        <dbReference type="Proteomes" id="UP000018857"/>
    </source>
</evidence>
<evidence type="ECO:0000259" key="1">
    <source>
        <dbReference type="Pfam" id="PF00561"/>
    </source>
</evidence>
<dbReference type="InterPro" id="IPR000073">
    <property type="entry name" value="AB_hydrolase_1"/>
</dbReference>
<dbReference type="Gene3D" id="3.40.50.1820">
    <property type="entry name" value="alpha/beta hydrolase"/>
    <property type="match status" value="1"/>
</dbReference>
<dbReference type="GO" id="GO:0016787">
    <property type="term" value="F:hydrolase activity"/>
    <property type="evidence" value="ECO:0007669"/>
    <property type="project" value="UniProtKB-KW"/>
</dbReference>
<keyword evidence="2" id="KW-0378">Hydrolase</keyword>
<keyword evidence="3" id="KW-1185">Reference proteome</keyword>
<reference evidence="2 3" key="1">
    <citation type="journal article" date="2014" name="Genome Announc.">
        <title>Draft Genome Sequence of Marinomonas sp. Strain D104, a Polycyclic Aromatic Hydrocarbon-Degrading Bacterium from the Deep-Sea Sediment of the Arctic Ocean.</title>
        <authorList>
            <person name="Dong C."/>
            <person name="Bai X."/>
            <person name="Lai Q."/>
            <person name="Xie Y."/>
            <person name="Chen X."/>
            <person name="Shao Z."/>
        </authorList>
    </citation>
    <scope>NUCLEOTIDE SEQUENCE [LARGE SCALE GENOMIC DNA]</scope>
    <source>
        <strain evidence="2 3">D104</strain>
    </source>
</reference>
<dbReference type="PANTHER" id="PTHR42886:SF29">
    <property type="entry name" value="PUMMELIG, ISOFORM A"/>
    <property type="match status" value="1"/>
</dbReference>
<sequence length="298" mass="33333">MNMKKNNNLTAWQHQVGEGHIQGYLGPIEPHQPTIHFLHGNGFSVKTYQCFLDKLAGYNLVMQDAAGHGDSTAGEHFIGWNATASRFTESLNSQRSYLPNTELIGVGHSFGGCMTALMSEQTPSLFSRLVLLDPALFPPRLLWMMRGVKLAGLKSQIPLVKQARRRRTQWESEAQVRKSFYERGTFKGWEDACLEDYINSSIKRDGEGHYQLGCPPWMEAAIFSSYPKGLWRALAKVSVPTTIIQGKDTFDYFKEAYQLAAKRNPNIRVVEVGGGHCFMQQNSTLAAQALMNVLAESA</sequence>